<evidence type="ECO:0000313" key="2">
    <source>
        <dbReference type="EMBL" id="MBB3209468.1"/>
    </source>
</evidence>
<dbReference type="AlphaFoldDB" id="A0A7W5H8H0"/>
<evidence type="ECO:0000256" key="1">
    <source>
        <dbReference type="SAM" id="MobiDB-lite"/>
    </source>
</evidence>
<keyword evidence="3" id="KW-1185">Reference proteome</keyword>
<feature type="region of interest" description="Disordered" evidence="1">
    <location>
        <begin position="1"/>
        <end position="32"/>
    </location>
</feature>
<gene>
    <name evidence="2" type="ORF">FHS27_005308</name>
</gene>
<accession>A0A7W5H8H0</accession>
<dbReference type="EMBL" id="JACHXU010000024">
    <property type="protein sequence ID" value="MBB3209468.1"/>
    <property type="molecule type" value="Genomic_DNA"/>
</dbReference>
<comment type="caution">
    <text evidence="2">The sequence shown here is derived from an EMBL/GenBank/DDBJ whole genome shotgun (WGS) entry which is preliminary data.</text>
</comment>
<name>A0A7W5H8H0_9BACT</name>
<protein>
    <submittedName>
        <fullName evidence="2">Uncharacterized protein</fullName>
    </submittedName>
</protein>
<proteinExistence type="predicted"/>
<sequence length="32" mass="3629">MLLECGDGDSHAVDHRGKLNQKRTRPPPTSRR</sequence>
<organism evidence="2 3">
    <name type="scientific">Aporhodopirellula rubra</name>
    <dbReference type="NCBI Taxonomy" id="980271"/>
    <lineage>
        <taxon>Bacteria</taxon>
        <taxon>Pseudomonadati</taxon>
        <taxon>Planctomycetota</taxon>
        <taxon>Planctomycetia</taxon>
        <taxon>Pirellulales</taxon>
        <taxon>Pirellulaceae</taxon>
        <taxon>Aporhodopirellula</taxon>
    </lineage>
</organism>
<dbReference type="Proteomes" id="UP000536179">
    <property type="component" value="Unassembled WGS sequence"/>
</dbReference>
<evidence type="ECO:0000313" key="3">
    <source>
        <dbReference type="Proteomes" id="UP000536179"/>
    </source>
</evidence>
<reference evidence="2 3" key="1">
    <citation type="submission" date="2020-08" db="EMBL/GenBank/DDBJ databases">
        <title>Genomic Encyclopedia of Type Strains, Phase III (KMG-III): the genomes of soil and plant-associated and newly described type strains.</title>
        <authorList>
            <person name="Whitman W."/>
        </authorList>
    </citation>
    <scope>NUCLEOTIDE SEQUENCE [LARGE SCALE GENOMIC DNA]</scope>
    <source>
        <strain evidence="2 3">CECT 8075</strain>
    </source>
</reference>
<feature type="compositionally biased region" description="Basic residues" evidence="1">
    <location>
        <begin position="18"/>
        <end position="32"/>
    </location>
</feature>
<feature type="compositionally biased region" description="Basic and acidic residues" evidence="1">
    <location>
        <begin position="8"/>
        <end position="17"/>
    </location>
</feature>